<protein>
    <submittedName>
        <fullName evidence="1">Uncharacterized protein</fullName>
    </submittedName>
</protein>
<accession>A0A9P5XS53</accession>
<sequence>MSRAPHPTKENTGPVLPSRIALREGRPYQDSGLLRTYARTLTSGPELASSLFRLLGALGMGVRTRVGVSGRRGMWNEERGTEDRDRNRVRVDGAPLDLLLVRSSWLIVGFVCEQGSGCPEDLGCGTEDMDRVNRALSELVLVQASWATLGIGYGSAMTLPTGTNDHTAS</sequence>
<dbReference type="EMBL" id="MU150616">
    <property type="protein sequence ID" value="KAF9455562.1"/>
    <property type="molecule type" value="Genomic_DNA"/>
</dbReference>
<proteinExistence type="predicted"/>
<evidence type="ECO:0000313" key="1">
    <source>
        <dbReference type="EMBL" id="KAF9455562.1"/>
    </source>
</evidence>
<dbReference type="Proteomes" id="UP000807353">
    <property type="component" value="Unassembled WGS sequence"/>
</dbReference>
<reference evidence="1" key="1">
    <citation type="submission" date="2020-11" db="EMBL/GenBank/DDBJ databases">
        <authorList>
            <consortium name="DOE Joint Genome Institute"/>
            <person name="Ahrendt S."/>
            <person name="Riley R."/>
            <person name="Andreopoulos W."/>
            <person name="Labutti K."/>
            <person name="Pangilinan J."/>
            <person name="Ruiz-Duenas F.J."/>
            <person name="Barrasa J.M."/>
            <person name="Sanchez-Garcia M."/>
            <person name="Camarero S."/>
            <person name="Miyauchi S."/>
            <person name="Serrano A."/>
            <person name="Linde D."/>
            <person name="Babiker R."/>
            <person name="Drula E."/>
            <person name="Ayuso-Fernandez I."/>
            <person name="Pacheco R."/>
            <person name="Padilla G."/>
            <person name="Ferreira P."/>
            <person name="Barriuso J."/>
            <person name="Kellner H."/>
            <person name="Castanera R."/>
            <person name="Alfaro M."/>
            <person name="Ramirez L."/>
            <person name="Pisabarro A.G."/>
            <person name="Kuo A."/>
            <person name="Tritt A."/>
            <person name="Lipzen A."/>
            <person name="He G."/>
            <person name="Yan M."/>
            <person name="Ng V."/>
            <person name="Cullen D."/>
            <person name="Martin F."/>
            <person name="Rosso M.-N."/>
            <person name="Henrissat B."/>
            <person name="Hibbett D."/>
            <person name="Martinez A.T."/>
            <person name="Grigoriev I.V."/>
        </authorList>
    </citation>
    <scope>NUCLEOTIDE SEQUENCE</scope>
    <source>
        <strain evidence="1">CBS 247.69</strain>
    </source>
</reference>
<organism evidence="1 2">
    <name type="scientific">Collybia nuda</name>
    <dbReference type="NCBI Taxonomy" id="64659"/>
    <lineage>
        <taxon>Eukaryota</taxon>
        <taxon>Fungi</taxon>
        <taxon>Dikarya</taxon>
        <taxon>Basidiomycota</taxon>
        <taxon>Agaricomycotina</taxon>
        <taxon>Agaricomycetes</taxon>
        <taxon>Agaricomycetidae</taxon>
        <taxon>Agaricales</taxon>
        <taxon>Tricholomatineae</taxon>
        <taxon>Clitocybaceae</taxon>
        <taxon>Collybia</taxon>
    </lineage>
</organism>
<evidence type="ECO:0000313" key="2">
    <source>
        <dbReference type="Proteomes" id="UP000807353"/>
    </source>
</evidence>
<name>A0A9P5XS53_9AGAR</name>
<dbReference type="AlphaFoldDB" id="A0A9P5XS53"/>
<gene>
    <name evidence="1" type="ORF">BDZ94DRAFT_1242162</name>
</gene>
<keyword evidence="2" id="KW-1185">Reference proteome</keyword>
<comment type="caution">
    <text evidence="1">The sequence shown here is derived from an EMBL/GenBank/DDBJ whole genome shotgun (WGS) entry which is preliminary data.</text>
</comment>